<evidence type="ECO:0000313" key="2">
    <source>
        <dbReference type="Proteomes" id="UP000316621"/>
    </source>
</evidence>
<organism evidence="1 2">
    <name type="scientific">Papaver somniferum</name>
    <name type="common">Opium poppy</name>
    <dbReference type="NCBI Taxonomy" id="3469"/>
    <lineage>
        <taxon>Eukaryota</taxon>
        <taxon>Viridiplantae</taxon>
        <taxon>Streptophyta</taxon>
        <taxon>Embryophyta</taxon>
        <taxon>Tracheophyta</taxon>
        <taxon>Spermatophyta</taxon>
        <taxon>Magnoliopsida</taxon>
        <taxon>Ranunculales</taxon>
        <taxon>Papaveraceae</taxon>
        <taxon>Papaveroideae</taxon>
        <taxon>Papaver</taxon>
    </lineage>
</organism>
<sequence length="304" mass="34558">MASCFNDYAVKVSDATSCSSTANLACYPANLLPSTKNAISCLYKTKLSTEKQFYITISWCKNNIANSQGLSINVNEMSSPSFKFSTDYRLFRRKKGTRKLEAGSSKVELFWDISMAKYGLEPEPVTGFYVAVVIDSELVLLLGDMGGEELSSASKKYISSLCRIAKFSLVSRREHFNGNNLYNTKAQFSDLGTAHDILIKCTREDGPVLSVLIDKKKVIRVKSLQWNFRGNRTIFVDGVLIDMMWDVHDWFFNKEEAGNAVFMFRRRSGLDTKLWLEEKVFQKEQEKVEFSLLIFASKKNNHNP</sequence>
<protein>
    <recommendedName>
        <fullName evidence="3">DUF868 domain-containing protein</fullName>
    </recommendedName>
</protein>
<dbReference type="OrthoDB" id="678233at2759"/>
<reference evidence="1 2" key="1">
    <citation type="journal article" date="2018" name="Science">
        <title>The opium poppy genome and morphinan production.</title>
        <authorList>
            <person name="Guo L."/>
            <person name="Winzer T."/>
            <person name="Yang X."/>
            <person name="Li Y."/>
            <person name="Ning Z."/>
            <person name="He Z."/>
            <person name="Teodor R."/>
            <person name="Lu Y."/>
            <person name="Bowser T.A."/>
            <person name="Graham I.A."/>
            <person name="Ye K."/>
        </authorList>
    </citation>
    <scope>NUCLEOTIDE SEQUENCE [LARGE SCALE GENOMIC DNA]</scope>
    <source>
        <strain evidence="2">cv. HN1</strain>
        <tissue evidence="1">Leaves</tissue>
    </source>
</reference>
<accession>A0A4Y7L9U7</accession>
<proteinExistence type="predicted"/>
<keyword evidence="2" id="KW-1185">Reference proteome</keyword>
<dbReference type="PANTHER" id="PTHR31972:SF48">
    <property type="entry name" value="OS04G0407500 PROTEIN"/>
    <property type="match status" value="1"/>
</dbReference>
<dbReference type="InterPro" id="IPR008586">
    <property type="entry name" value="DUF868_pln"/>
</dbReference>
<gene>
    <name evidence="1" type="ORF">C5167_045090</name>
</gene>
<dbReference type="Proteomes" id="UP000316621">
    <property type="component" value="Chromosome 11"/>
</dbReference>
<dbReference type="Gramene" id="RZC82304">
    <property type="protein sequence ID" value="RZC82304"/>
    <property type="gene ID" value="C5167_045090"/>
</dbReference>
<name>A0A4Y7L9U7_PAPSO</name>
<evidence type="ECO:0000313" key="1">
    <source>
        <dbReference type="EMBL" id="RZC82304.1"/>
    </source>
</evidence>
<evidence type="ECO:0008006" key="3">
    <source>
        <dbReference type="Google" id="ProtNLM"/>
    </source>
</evidence>
<dbReference type="Pfam" id="PF05910">
    <property type="entry name" value="DUF868"/>
    <property type="match status" value="1"/>
</dbReference>
<dbReference type="PANTHER" id="PTHR31972">
    <property type="entry name" value="EXPRESSED PROTEIN"/>
    <property type="match status" value="1"/>
</dbReference>
<dbReference type="AlphaFoldDB" id="A0A4Y7L9U7"/>
<dbReference type="OMA" id="CTREDGP"/>
<dbReference type="EMBL" id="CM010725">
    <property type="protein sequence ID" value="RZC82304.1"/>
    <property type="molecule type" value="Genomic_DNA"/>
</dbReference>